<protein>
    <recommendedName>
        <fullName evidence="5">MIF4G domain-containing protein</fullName>
    </recommendedName>
</protein>
<comment type="similarity">
    <text evidence="1">Belongs to the eukaryotic initiation factor 4G family.</text>
</comment>
<feature type="compositionally biased region" description="Polar residues" evidence="4">
    <location>
        <begin position="128"/>
        <end position="147"/>
    </location>
</feature>
<reference evidence="6" key="1">
    <citation type="submission" date="2019-06" db="EMBL/GenBank/DDBJ databases">
        <authorList>
            <person name="Zheng W."/>
        </authorList>
    </citation>
    <scope>NUCLEOTIDE SEQUENCE</scope>
    <source>
        <strain evidence="6">QDHG01</strain>
    </source>
</reference>
<evidence type="ECO:0000256" key="2">
    <source>
        <dbReference type="ARBA" id="ARBA00022540"/>
    </source>
</evidence>
<keyword evidence="7" id="KW-1185">Reference proteome</keyword>
<sequence>MRLDRYEWQIEIFVRYIQGGTLCQFVIKQQMQQQTFNPQPQPNAAMKVDSAAFVPSYKKAEGGAQPQPAAPFQAAPAWQPHAQAYTPQFTAQTPISAPQSSLAPSHSVQTPAQQALIPQEQSAQYTGTIGKTNSYEPSQGHQSQMNYYQPRPANFNNQPFPGGPPRPYNNYNNGGASFPPQGNQMYQPKTFPPPVGPLMGVYSMQAQGQNFQGAAFPQPGIPQQQFVPFYQPVNQPIPHVAQAAPFVPTTPVAAETKVAPVEIPSGQTPLVFGGPFPKTTTFTVANQVIQQNQSTVNPSAPAFQPTGVTTFNANSAAGFNPGATPFKPPVKRAAPVEVPVVVEAPPAPPVEPPKPAEDPFVLKMKEQNINEEDQPKLKEALESLRKGDAPKLQIFKELKSLLICKTTKPAESVYWPQQENRFNEHASMEKKSFIRGNQRPDYNNHHNNAGGHQHRGRGRGQNYNQPPEDNMKIGGFKPDPQQSNPLTRIPSILTEEERFVRQVANELKQKLSEEAKKFIDKTKLDKNLEQKIRLIVNVITPDNFDKKFEELREYMFGKVKLSDEPGYNAEVDKWNADDYVENMIVVVERIFKKAQNEREYCIFYGDLCEKIIRLELQLQGLKPTVKNIKNSKFRANLLTNCRSSFDQFFTPEVKKIIEKNDNEELLKFQHRLYGNIAFVGELNRRGLIQESIILSVFDMLLAIETNGQLDFVNDMTVEGAVILIEKIGITLDAQILKLQNAIQQKGDSDKPSRDSDTLAKINNLFKRFEDLTTSTSNPQLSNRIKLLIKNMLDNRASGWERTKKRQRQRRPRRPQTRGRQKGLQQPRSLRKVPAQGSGEAQRWRQGPVQQERRVQQAAYQSQNSTLWWSWNGSQVFNCNNGEWSNGKARHSKLHCLCQLQEL</sequence>
<dbReference type="PANTHER" id="PTHR23253:SF9">
    <property type="entry name" value="EUKARYOTIC TRANSLATION INITIATION FACTOR 4 GAMMA 2"/>
    <property type="match status" value="1"/>
</dbReference>
<dbReference type="GO" id="GO:0003743">
    <property type="term" value="F:translation initiation factor activity"/>
    <property type="evidence" value="ECO:0007669"/>
    <property type="project" value="UniProtKB-KW"/>
</dbReference>
<gene>
    <name evidence="6" type="ORF">FGO68_gene13109</name>
</gene>
<feature type="region of interest" description="Disordered" evidence="4">
    <location>
        <begin position="436"/>
        <end position="461"/>
    </location>
</feature>
<evidence type="ECO:0000256" key="1">
    <source>
        <dbReference type="ARBA" id="ARBA00005775"/>
    </source>
</evidence>
<feature type="domain" description="MIF4G" evidence="5">
    <location>
        <begin position="586"/>
        <end position="797"/>
    </location>
</feature>
<proteinExistence type="inferred from homology"/>
<dbReference type="SUPFAM" id="SSF48371">
    <property type="entry name" value="ARM repeat"/>
    <property type="match status" value="1"/>
</dbReference>
<dbReference type="Pfam" id="PF02854">
    <property type="entry name" value="MIF4G"/>
    <property type="match status" value="1"/>
</dbReference>
<feature type="compositionally biased region" description="Polar residues" evidence="4">
    <location>
        <begin position="93"/>
        <end position="113"/>
    </location>
</feature>
<comment type="caution">
    <text evidence="6">The sequence shown here is derived from an EMBL/GenBank/DDBJ whole genome shotgun (WGS) entry which is preliminary data.</text>
</comment>
<organism evidence="6 7">
    <name type="scientific">Halteria grandinella</name>
    <dbReference type="NCBI Taxonomy" id="5974"/>
    <lineage>
        <taxon>Eukaryota</taxon>
        <taxon>Sar</taxon>
        <taxon>Alveolata</taxon>
        <taxon>Ciliophora</taxon>
        <taxon>Intramacronucleata</taxon>
        <taxon>Spirotrichea</taxon>
        <taxon>Stichotrichia</taxon>
        <taxon>Sporadotrichida</taxon>
        <taxon>Halteriidae</taxon>
        <taxon>Halteria</taxon>
    </lineage>
</organism>
<feature type="region of interest" description="Disordered" evidence="4">
    <location>
        <begin position="93"/>
        <end position="116"/>
    </location>
</feature>
<evidence type="ECO:0000256" key="4">
    <source>
        <dbReference type="SAM" id="MobiDB-lite"/>
    </source>
</evidence>
<dbReference type="Proteomes" id="UP000785679">
    <property type="component" value="Unassembled WGS sequence"/>
</dbReference>
<feature type="region of interest" description="Disordered" evidence="4">
    <location>
        <begin position="128"/>
        <end position="174"/>
    </location>
</feature>
<evidence type="ECO:0000313" key="7">
    <source>
        <dbReference type="Proteomes" id="UP000785679"/>
    </source>
</evidence>
<evidence type="ECO:0000259" key="5">
    <source>
        <dbReference type="Pfam" id="PF02854"/>
    </source>
</evidence>
<feature type="compositionally biased region" description="Basic residues" evidence="4">
    <location>
        <begin position="802"/>
        <end position="820"/>
    </location>
</feature>
<dbReference type="InterPro" id="IPR003890">
    <property type="entry name" value="MIF4G-like_typ-3"/>
</dbReference>
<dbReference type="GO" id="GO:0016281">
    <property type="term" value="C:eukaryotic translation initiation factor 4F complex"/>
    <property type="evidence" value="ECO:0007669"/>
    <property type="project" value="TreeGrafter"/>
</dbReference>
<name>A0A8J8P3P0_HALGN</name>
<dbReference type="EMBL" id="RRYP01001824">
    <property type="protein sequence ID" value="TNV85454.1"/>
    <property type="molecule type" value="Genomic_DNA"/>
</dbReference>
<dbReference type="GO" id="GO:0003729">
    <property type="term" value="F:mRNA binding"/>
    <property type="evidence" value="ECO:0007669"/>
    <property type="project" value="TreeGrafter"/>
</dbReference>
<keyword evidence="3" id="KW-0648">Protein biosynthesis</keyword>
<dbReference type="InterPro" id="IPR016024">
    <property type="entry name" value="ARM-type_fold"/>
</dbReference>
<dbReference type="OrthoDB" id="347287at2759"/>
<dbReference type="PANTHER" id="PTHR23253">
    <property type="entry name" value="EUKARYOTIC TRANSLATION INITIATION FACTOR 4 GAMMA"/>
    <property type="match status" value="1"/>
</dbReference>
<evidence type="ECO:0000313" key="6">
    <source>
        <dbReference type="EMBL" id="TNV85454.1"/>
    </source>
</evidence>
<dbReference type="Gene3D" id="1.25.40.180">
    <property type="match status" value="1"/>
</dbReference>
<dbReference type="AlphaFoldDB" id="A0A8J8P3P0"/>
<keyword evidence="2" id="KW-0396">Initiation factor</keyword>
<accession>A0A8J8P3P0</accession>
<feature type="region of interest" description="Disordered" evidence="4">
    <location>
        <begin position="797"/>
        <end position="856"/>
    </location>
</feature>
<evidence type="ECO:0000256" key="3">
    <source>
        <dbReference type="ARBA" id="ARBA00022917"/>
    </source>
</evidence>